<dbReference type="Gene3D" id="1.20.120.1200">
    <property type="entry name" value="NADH-ubiquinone/plastoquinone oxidoreductase chain 6, subunit NuoJ"/>
    <property type="match status" value="1"/>
</dbReference>
<dbReference type="GO" id="GO:0005886">
    <property type="term" value="C:plasma membrane"/>
    <property type="evidence" value="ECO:0007669"/>
    <property type="project" value="UniProtKB-SubCell"/>
</dbReference>
<keyword evidence="2" id="KW-1003">Cell membrane</keyword>
<dbReference type="OrthoDB" id="1078059at2"/>
<keyword evidence="2" id="KW-0812">Transmembrane</keyword>
<keyword evidence="2" id="KW-0874">Quinone</keyword>
<dbReference type="Pfam" id="PF00499">
    <property type="entry name" value="Oxidored_q3"/>
    <property type="match status" value="1"/>
</dbReference>
<comment type="subcellular location">
    <subcellularLocation>
        <location evidence="2">Cell membrane</location>
        <topology evidence="2">Multi-pass membrane protein</topology>
    </subcellularLocation>
</comment>
<evidence type="ECO:0000256" key="1">
    <source>
        <dbReference type="ARBA" id="ARBA00005698"/>
    </source>
</evidence>
<dbReference type="GO" id="GO:0048038">
    <property type="term" value="F:quinone binding"/>
    <property type="evidence" value="ECO:0007669"/>
    <property type="project" value="UniProtKB-UniRule"/>
</dbReference>
<organism evidence="3 4">
    <name type="scientific">Fodinibius sediminis</name>
    <dbReference type="NCBI Taxonomy" id="1214077"/>
    <lineage>
        <taxon>Bacteria</taxon>
        <taxon>Pseudomonadati</taxon>
        <taxon>Balneolota</taxon>
        <taxon>Balneolia</taxon>
        <taxon>Balneolales</taxon>
        <taxon>Balneolaceae</taxon>
        <taxon>Fodinibius</taxon>
    </lineage>
</organism>
<dbReference type="InterPro" id="IPR042106">
    <property type="entry name" value="Nuo/plastoQ_OxRdtase_6_NuoJ"/>
</dbReference>
<feature type="transmembrane region" description="Helical" evidence="2">
    <location>
        <begin position="32"/>
        <end position="53"/>
    </location>
</feature>
<dbReference type="Proteomes" id="UP000317593">
    <property type="component" value="Unassembled WGS sequence"/>
</dbReference>
<keyword evidence="2" id="KW-1133">Transmembrane helix</keyword>
<comment type="similarity">
    <text evidence="1 2">Belongs to the complex I subunit 6 family.</text>
</comment>
<feature type="transmembrane region" description="Helical" evidence="2">
    <location>
        <begin position="6"/>
        <end position="25"/>
    </location>
</feature>
<keyword evidence="2" id="KW-0520">NAD</keyword>
<dbReference type="RefSeq" id="WP_142714450.1">
    <property type="nucleotide sequence ID" value="NZ_FXTH01000008.1"/>
</dbReference>
<feature type="transmembrane region" description="Helical" evidence="2">
    <location>
        <begin position="138"/>
        <end position="159"/>
    </location>
</feature>
<accession>A0A521CYQ0</accession>
<name>A0A521CYQ0_9BACT</name>
<sequence length="171" mass="18580">MDLTAIVFYLFSIVTVGAAAIMVFSKNIVHSAFALMFSLAGIAVLYVLLYADFIAATQLLVYVGGILILILFGLMLTEQAVTQKFKAVTVNMLPASLLAAVTTVLLVYAYATTSWQMVMPEERSETVYDLGILLMSDYILPFIIAGVLLLIAIVGAILMSTRLTAIKNEEQ</sequence>
<proteinExistence type="inferred from homology"/>
<evidence type="ECO:0000313" key="3">
    <source>
        <dbReference type="EMBL" id="SMO64542.1"/>
    </source>
</evidence>
<feature type="transmembrane region" description="Helical" evidence="2">
    <location>
        <begin position="88"/>
        <end position="111"/>
    </location>
</feature>
<keyword evidence="4" id="KW-1185">Reference proteome</keyword>
<comment type="catalytic activity">
    <reaction evidence="2">
        <text>a quinone + NADH + 5 H(+)(in) = a quinol + NAD(+) + 4 H(+)(out)</text>
        <dbReference type="Rhea" id="RHEA:57888"/>
        <dbReference type="ChEBI" id="CHEBI:15378"/>
        <dbReference type="ChEBI" id="CHEBI:24646"/>
        <dbReference type="ChEBI" id="CHEBI:57540"/>
        <dbReference type="ChEBI" id="CHEBI:57945"/>
        <dbReference type="ChEBI" id="CHEBI:132124"/>
    </reaction>
</comment>
<reference evidence="3 4" key="1">
    <citation type="submission" date="2017-05" db="EMBL/GenBank/DDBJ databases">
        <authorList>
            <person name="Varghese N."/>
            <person name="Submissions S."/>
        </authorList>
    </citation>
    <scope>NUCLEOTIDE SEQUENCE [LARGE SCALE GENOMIC DNA]</scope>
    <source>
        <strain evidence="3 4">DSM 21194</strain>
    </source>
</reference>
<dbReference type="EC" id="7.1.1.-" evidence="2"/>
<feature type="transmembrane region" description="Helical" evidence="2">
    <location>
        <begin position="59"/>
        <end position="76"/>
    </location>
</feature>
<dbReference type="AlphaFoldDB" id="A0A521CYQ0"/>
<dbReference type="PANTHER" id="PTHR33269:SF17">
    <property type="entry name" value="NADH-UBIQUINONE OXIDOREDUCTASE CHAIN 6"/>
    <property type="match status" value="1"/>
</dbReference>
<gene>
    <name evidence="3" type="ORF">SAMN06265218_10819</name>
</gene>
<dbReference type="GO" id="GO:0008137">
    <property type="term" value="F:NADH dehydrogenase (ubiquinone) activity"/>
    <property type="evidence" value="ECO:0007669"/>
    <property type="project" value="UniProtKB-UniRule"/>
</dbReference>
<evidence type="ECO:0000313" key="4">
    <source>
        <dbReference type="Proteomes" id="UP000317593"/>
    </source>
</evidence>
<dbReference type="EMBL" id="FXTH01000008">
    <property type="protein sequence ID" value="SMO64542.1"/>
    <property type="molecule type" value="Genomic_DNA"/>
</dbReference>
<dbReference type="PANTHER" id="PTHR33269">
    <property type="entry name" value="NADH-UBIQUINONE OXIDOREDUCTASE CHAIN 6"/>
    <property type="match status" value="1"/>
</dbReference>
<evidence type="ECO:0000256" key="2">
    <source>
        <dbReference type="RuleBase" id="RU004429"/>
    </source>
</evidence>
<protein>
    <recommendedName>
        <fullName evidence="2">NADH-quinone oxidoreductase subunit J</fullName>
        <ecNumber evidence="2">7.1.1.-</ecNumber>
    </recommendedName>
</protein>
<dbReference type="InterPro" id="IPR001457">
    <property type="entry name" value="NADH_UbQ/plastoQ_OxRdtase_su6"/>
</dbReference>
<comment type="function">
    <text evidence="2">NDH-1 shuttles electrons from NADH, via FMN and iron-sulfur (Fe-S) centers, to quinones in the respiratory chain. Couples the redox reaction to proton translocation (for every two electrons transferred, four hydrogen ions are translocated across the cytoplasmic membrane), and thus conserves the redox energy in a proton gradient.</text>
</comment>
<keyword evidence="2" id="KW-0472">Membrane</keyword>